<comment type="caution">
    <text evidence="2">The sequence shown here is derived from an EMBL/GenBank/DDBJ whole genome shotgun (WGS) entry which is preliminary data.</text>
</comment>
<proteinExistence type="predicted"/>
<feature type="domain" description="Amidohydrolase-related" evidence="1">
    <location>
        <begin position="102"/>
        <end position="477"/>
    </location>
</feature>
<dbReference type="SUPFAM" id="SSF51556">
    <property type="entry name" value="Metallo-dependent hydrolases"/>
    <property type="match status" value="1"/>
</dbReference>
<dbReference type="Proteomes" id="UP000281028">
    <property type="component" value="Unassembled WGS sequence"/>
</dbReference>
<evidence type="ECO:0000313" key="3">
    <source>
        <dbReference type="Proteomes" id="UP000281028"/>
    </source>
</evidence>
<dbReference type="Pfam" id="PF01979">
    <property type="entry name" value="Amidohydro_1"/>
    <property type="match status" value="1"/>
</dbReference>
<gene>
    <name evidence="2" type="ORF">ECE50_027890</name>
</gene>
<dbReference type="Gene3D" id="3.30.110.90">
    <property type="entry name" value="Amidohydrolase"/>
    <property type="match status" value="1"/>
</dbReference>
<organism evidence="2 3">
    <name type="scientific">Chitinophaga solisilvae</name>
    <dbReference type="NCBI Taxonomy" id="1233460"/>
    <lineage>
        <taxon>Bacteria</taxon>
        <taxon>Pseudomonadati</taxon>
        <taxon>Bacteroidota</taxon>
        <taxon>Chitinophagia</taxon>
        <taxon>Chitinophagales</taxon>
        <taxon>Chitinophagaceae</taxon>
        <taxon>Chitinophaga</taxon>
    </lineage>
</organism>
<reference evidence="2" key="1">
    <citation type="submission" date="2020-05" db="EMBL/GenBank/DDBJ databases">
        <title>Chitinophaga laudate sp. nov., isolated from a tropical peat swamp.</title>
        <authorList>
            <person name="Goh C.B.S."/>
            <person name="Lee M.S."/>
            <person name="Parimannan S."/>
            <person name="Pasbakhsh P."/>
            <person name="Yule C.M."/>
            <person name="Rajandas H."/>
            <person name="Loke S."/>
            <person name="Croft L."/>
            <person name="Tan J.B.L."/>
        </authorList>
    </citation>
    <scope>NUCLEOTIDE SEQUENCE</scope>
    <source>
        <strain evidence="2">Mgbs1</strain>
    </source>
</reference>
<sequence length="488" mass="54118">MYTGRRLHRCRPAHQPEKKEQYNNMKKLLFTTFALLGALLSSARQQPADLIISSVKVIDVKTGSITPDQSIIVRHDTIIGVVSNRHAKKFTARQTYNGSGKYAMPGLWDMHMHFGGGDTLAAENERFLSLYLAHGITTIRDCAADISYLVLRWRDEINNGALQGPTIFTSGPKLEGYKSVWLGDLEIGTTTELHQALDSLKKLQVDFVKITDNTIKPELYLEAVKAARKRGFAISGHVPYSLTLQQVSEAGLSAVEHLSYVWKAGVKDEAALSRSIAAGAIKGRDINRYILEHFDTAAALKAYRFMAQHGTAVTPTLSLGHILAYFDQDNHQNDPYLKYIGKGLQRTYEMRIKRVLQDDSAAIAWRKLIYEKSSSILPLLQKAGVRIMAGTDAGYLNSFTYPGIGLHRELALMVKYGLTPLQALQASVINSPAYLHKTNYGAIAPGKKADILLLNANPLEDITNTQRINAVVVKGKLINQEGIEEMLK</sequence>
<dbReference type="InterPro" id="IPR011059">
    <property type="entry name" value="Metal-dep_hydrolase_composite"/>
</dbReference>
<evidence type="ECO:0000313" key="2">
    <source>
        <dbReference type="EMBL" id="NSL90676.1"/>
    </source>
</evidence>
<dbReference type="InterPro" id="IPR051781">
    <property type="entry name" value="Metallo-dep_Hydrolase"/>
</dbReference>
<dbReference type="Gene3D" id="1.20.58.520">
    <property type="entry name" value="Amidohydrolase"/>
    <property type="match status" value="1"/>
</dbReference>
<keyword evidence="3" id="KW-1185">Reference proteome</keyword>
<dbReference type="Gene3D" id="3.40.50.10910">
    <property type="entry name" value="Amidohydrolase"/>
    <property type="match status" value="1"/>
</dbReference>
<dbReference type="PANTHER" id="PTHR43135:SF3">
    <property type="entry name" value="ALPHA-D-RIBOSE 1-METHYLPHOSPHONATE 5-TRIPHOSPHATE DIPHOSPHATASE"/>
    <property type="match status" value="1"/>
</dbReference>
<dbReference type="GO" id="GO:0016810">
    <property type="term" value="F:hydrolase activity, acting on carbon-nitrogen (but not peptide) bonds"/>
    <property type="evidence" value="ECO:0007669"/>
    <property type="project" value="InterPro"/>
</dbReference>
<dbReference type="InterPro" id="IPR032466">
    <property type="entry name" value="Metal_Hydrolase"/>
</dbReference>
<dbReference type="SUPFAM" id="SSF51338">
    <property type="entry name" value="Composite domain of metallo-dependent hydrolases"/>
    <property type="match status" value="1"/>
</dbReference>
<dbReference type="PANTHER" id="PTHR43135">
    <property type="entry name" value="ALPHA-D-RIBOSE 1-METHYLPHOSPHONATE 5-TRIPHOSPHATE DIPHOSPHATASE"/>
    <property type="match status" value="1"/>
</dbReference>
<dbReference type="AlphaFoldDB" id="A0A433WFM4"/>
<evidence type="ECO:0000259" key="1">
    <source>
        <dbReference type="Pfam" id="PF01979"/>
    </source>
</evidence>
<dbReference type="EMBL" id="RIAR02000001">
    <property type="protein sequence ID" value="NSL90676.1"/>
    <property type="molecule type" value="Genomic_DNA"/>
</dbReference>
<protein>
    <submittedName>
        <fullName evidence="2">Amidohydrolase family protein</fullName>
    </submittedName>
</protein>
<name>A0A433WFM4_9BACT</name>
<dbReference type="OrthoDB" id="9797498at2"/>
<accession>A0A433WFM4</accession>
<dbReference type="InterPro" id="IPR006680">
    <property type="entry name" value="Amidohydro-rel"/>
</dbReference>
<dbReference type="Gene3D" id="2.30.40.10">
    <property type="entry name" value="Urease, subunit C, domain 1"/>
    <property type="match status" value="1"/>
</dbReference>